<feature type="region of interest" description="Disordered" evidence="1">
    <location>
        <begin position="181"/>
        <end position="226"/>
    </location>
</feature>
<feature type="compositionally biased region" description="Polar residues" evidence="1">
    <location>
        <begin position="187"/>
        <end position="212"/>
    </location>
</feature>
<evidence type="ECO:0008006" key="4">
    <source>
        <dbReference type="Google" id="ProtNLM"/>
    </source>
</evidence>
<evidence type="ECO:0000256" key="1">
    <source>
        <dbReference type="SAM" id="MobiDB-lite"/>
    </source>
</evidence>
<dbReference type="AlphaFoldDB" id="A0A5N6N5I1"/>
<evidence type="ECO:0000313" key="2">
    <source>
        <dbReference type="EMBL" id="KAD4385545.1"/>
    </source>
</evidence>
<feature type="region of interest" description="Disordered" evidence="1">
    <location>
        <begin position="17"/>
        <end position="42"/>
    </location>
</feature>
<proteinExistence type="predicted"/>
<sequence length="249" mass="28787">MKKLDTMESWKEDLNNLKKHVANKEKSGMSGSKNDDADSGYFQNNRRPFHKIDFPTFSGGDPRGWVLKAEKYFRFYNTSEDEKVDIAAMHLEDDPLDLFSWLSSEQNPDEYLISVRQTGSVQEYRQEFARRSARVSSWPDHCLLKVFVHSLKEELKSDVRIHKPHTVYKAMSLALEFESKLSHTRTQKPSNTTSKPEAKPFTSQPYSSSNPTKAEPKPSPRITNPEKQARFLHGECFSVWGKVWSWAPL</sequence>
<dbReference type="Proteomes" id="UP000326396">
    <property type="component" value="Linkage Group LG3"/>
</dbReference>
<name>A0A5N6N5I1_9ASTR</name>
<accession>A0A5N6N5I1</accession>
<keyword evidence="3" id="KW-1185">Reference proteome</keyword>
<feature type="compositionally biased region" description="Basic and acidic residues" evidence="1">
    <location>
        <begin position="17"/>
        <end position="27"/>
    </location>
</feature>
<comment type="caution">
    <text evidence="2">The sequence shown here is derived from an EMBL/GenBank/DDBJ whole genome shotgun (WGS) entry which is preliminary data.</text>
</comment>
<dbReference type="EMBL" id="SZYD01000013">
    <property type="protein sequence ID" value="KAD4385545.1"/>
    <property type="molecule type" value="Genomic_DNA"/>
</dbReference>
<dbReference type="OrthoDB" id="1194039at2759"/>
<gene>
    <name evidence="2" type="ORF">E3N88_25713</name>
</gene>
<evidence type="ECO:0000313" key="3">
    <source>
        <dbReference type="Proteomes" id="UP000326396"/>
    </source>
</evidence>
<organism evidence="2 3">
    <name type="scientific">Mikania micrantha</name>
    <name type="common">bitter vine</name>
    <dbReference type="NCBI Taxonomy" id="192012"/>
    <lineage>
        <taxon>Eukaryota</taxon>
        <taxon>Viridiplantae</taxon>
        <taxon>Streptophyta</taxon>
        <taxon>Embryophyta</taxon>
        <taxon>Tracheophyta</taxon>
        <taxon>Spermatophyta</taxon>
        <taxon>Magnoliopsida</taxon>
        <taxon>eudicotyledons</taxon>
        <taxon>Gunneridae</taxon>
        <taxon>Pentapetalae</taxon>
        <taxon>asterids</taxon>
        <taxon>campanulids</taxon>
        <taxon>Asterales</taxon>
        <taxon>Asteraceae</taxon>
        <taxon>Asteroideae</taxon>
        <taxon>Heliantheae alliance</taxon>
        <taxon>Eupatorieae</taxon>
        <taxon>Mikania</taxon>
    </lineage>
</organism>
<reference evidence="2 3" key="1">
    <citation type="submission" date="2019-05" db="EMBL/GenBank/DDBJ databases">
        <title>Mikania micrantha, genome provides insights into the molecular mechanism of rapid growth.</title>
        <authorList>
            <person name="Liu B."/>
        </authorList>
    </citation>
    <scope>NUCLEOTIDE SEQUENCE [LARGE SCALE GENOMIC DNA]</scope>
    <source>
        <strain evidence="2">NLD-2019</strain>
        <tissue evidence="2">Leaf</tissue>
    </source>
</reference>
<protein>
    <recommendedName>
        <fullName evidence="4">Retrotransposon gag domain-containing protein</fullName>
    </recommendedName>
</protein>